<comment type="caution">
    <text evidence="4">The sequence shown here is derived from an EMBL/GenBank/DDBJ whole genome shotgun (WGS) entry which is preliminary data.</text>
</comment>
<dbReference type="InterPro" id="IPR003593">
    <property type="entry name" value="AAA+_ATPase"/>
</dbReference>
<gene>
    <name evidence="4" type="ORF">EDE15_4283</name>
</gene>
<dbReference type="InterPro" id="IPR003439">
    <property type="entry name" value="ABC_transporter-like_ATP-bd"/>
</dbReference>
<dbReference type="SMART" id="SM00382">
    <property type="entry name" value="AAA"/>
    <property type="match status" value="1"/>
</dbReference>
<evidence type="ECO:0000256" key="2">
    <source>
        <dbReference type="ARBA" id="ARBA00022840"/>
    </source>
</evidence>
<evidence type="ECO:0000259" key="3">
    <source>
        <dbReference type="PROSITE" id="PS50893"/>
    </source>
</evidence>
<dbReference type="PROSITE" id="PS00211">
    <property type="entry name" value="ABC_TRANSPORTER_1"/>
    <property type="match status" value="1"/>
</dbReference>
<evidence type="ECO:0000313" key="5">
    <source>
        <dbReference type="Proteomes" id="UP000269669"/>
    </source>
</evidence>
<dbReference type="InterPro" id="IPR017871">
    <property type="entry name" value="ABC_transporter-like_CS"/>
</dbReference>
<dbReference type="OrthoDB" id="9804819at2"/>
<accession>A0A428MP45</accession>
<keyword evidence="1" id="KW-0547">Nucleotide-binding</keyword>
<dbReference type="InterPro" id="IPR027417">
    <property type="entry name" value="P-loop_NTPase"/>
</dbReference>
<sequence>MTPVITADHLTIRFGDFTAVNDVSFDINKGELFGFLGPNGSGKTTIIKALCGLIVPTEGTGTILGMDIRKDAADIKRHIGYMSQKFGLYEDLTVSENLGFYSGVYGITGPRATQRIQEILSLTGLEPYLHRRVNALSGGWKQRLALGCAIIHSPEVVFLDEPTAGIDPVARRSLWDLFFLLSGQGVTFFVTTHYMDEAERCGRVGYIYMSKLVALGTISDLQHLPSANPPGTTRVQLETPDASTALTALRKQPGVREATIFGRSIHSLVETNHIDALRAQFPQAKIQPIVPSLEDVFVTLTYQIMEAAK</sequence>
<keyword evidence="5" id="KW-1185">Reference proteome</keyword>
<dbReference type="Pfam" id="PF00005">
    <property type="entry name" value="ABC_tran"/>
    <property type="match status" value="1"/>
</dbReference>
<dbReference type="GO" id="GO:0005524">
    <property type="term" value="F:ATP binding"/>
    <property type="evidence" value="ECO:0007669"/>
    <property type="project" value="UniProtKB-KW"/>
</dbReference>
<dbReference type="SUPFAM" id="SSF52540">
    <property type="entry name" value="P-loop containing nucleoside triphosphate hydrolases"/>
    <property type="match status" value="1"/>
</dbReference>
<dbReference type="Proteomes" id="UP000269669">
    <property type="component" value="Unassembled WGS sequence"/>
</dbReference>
<organism evidence="4 5">
    <name type="scientific">Edaphobacter aggregans</name>
    <dbReference type="NCBI Taxonomy" id="570835"/>
    <lineage>
        <taxon>Bacteria</taxon>
        <taxon>Pseudomonadati</taxon>
        <taxon>Acidobacteriota</taxon>
        <taxon>Terriglobia</taxon>
        <taxon>Terriglobales</taxon>
        <taxon>Acidobacteriaceae</taxon>
        <taxon>Edaphobacter</taxon>
    </lineage>
</organism>
<protein>
    <submittedName>
        <fullName evidence="4">ABC-2 type transport system ATP-binding protein</fullName>
    </submittedName>
</protein>
<dbReference type="RefSeq" id="WP_125487009.1">
    <property type="nucleotide sequence ID" value="NZ_RSDW01000001.1"/>
</dbReference>
<proteinExistence type="predicted"/>
<keyword evidence="2 4" id="KW-0067">ATP-binding</keyword>
<evidence type="ECO:0000256" key="1">
    <source>
        <dbReference type="ARBA" id="ARBA00022741"/>
    </source>
</evidence>
<feature type="domain" description="ABC transporter" evidence="3">
    <location>
        <begin position="5"/>
        <end position="234"/>
    </location>
</feature>
<reference evidence="4 5" key="1">
    <citation type="submission" date="2018-12" db="EMBL/GenBank/DDBJ databases">
        <title>Sequencing of bacterial isolates from soil warming experiment in Harvard Forest, Massachusetts, USA.</title>
        <authorList>
            <person name="Deangelis K."/>
        </authorList>
    </citation>
    <scope>NUCLEOTIDE SEQUENCE [LARGE SCALE GENOMIC DNA]</scope>
    <source>
        <strain evidence="4 5">EB153</strain>
    </source>
</reference>
<dbReference type="GO" id="GO:0016887">
    <property type="term" value="F:ATP hydrolysis activity"/>
    <property type="evidence" value="ECO:0007669"/>
    <property type="project" value="InterPro"/>
</dbReference>
<name>A0A428MP45_9BACT</name>
<dbReference type="AlphaFoldDB" id="A0A428MP45"/>
<dbReference type="PROSITE" id="PS50893">
    <property type="entry name" value="ABC_TRANSPORTER_2"/>
    <property type="match status" value="1"/>
</dbReference>
<dbReference type="EMBL" id="RSDW01000001">
    <property type="protein sequence ID" value="RSL18684.1"/>
    <property type="molecule type" value="Genomic_DNA"/>
</dbReference>
<evidence type="ECO:0000313" key="4">
    <source>
        <dbReference type="EMBL" id="RSL18684.1"/>
    </source>
</evidence>
<dbReference type="PANTHER" id="PTHR43038">
    <property type="entry name" value="ATP-BINDING CASSETTE, SUB-FAMILY H, MEMBER 1"/>
    <property type="match status" value="1"/>
</dbReference>
<dbReference type="Gene3D" id="3.40.50.300">
    <property type="entry name" value="P-loop containing nucleotide triphosphate hydrolases"/>
    <property type="match status" value="1"/>
</dbReference>
<dbReference type="PANTHER" id="PTHR43038:SF3">
    <property type="entry name" value="ABC TRANSPORTER G FAMILY MEMBER 20 ISOFORM X1"/>
    <property type="match status" value="1"/>
</dbReference>